<evidence type="ECO:0000313" key="5">
    <source>
        <dbReference type="EMBL" id="PKY05518.1"/>
    </source>
</evidence>
<dbReference type="SUPFAM" id="SSF51695">
    <property type="entry name" value="PLC-like phosphodiesterases"/>
    <property type="match status" value="1"/>
</dbReference>
<feature type="region of interest" description="Disordered" evidence="3">
    <location>
        <begin position="1"/>
        <end position="20"/>
    </location>
</feature>
<dbReference type="InterPro" id="IPR017946">
    <property type="entry name" value="PLC-like_Pdiesterase_TIM-brl"/>
</dbReference>
<name>A0A2I1D6M6_ASPC2</name>
<organism evidence="5 6">
    <name type="scientific">Aspergillus campestris (strain IBT 28561)</name>
    <dbReference type="NCBI Taxonomy" id="1392248"/>
    <lineage>
        <taxon>Eukaryota</taxon>
        <taxon>Fungi</taxon>
        <taxon>Dikarya</taxon>
        <taxon>Ascomycota</taxon>
        <taxon>Pezizomycotina</taxon>
        <taxon>Eurotiomycetes</taxon>
        <taxon>Eurotiomycetidae</taxon>
        <taxon>Eurotiales</taxon>
        <taxon>Aspergillaceae</taxon>
        <taxon>Aspergillus</taxon>
        <taxon>Aspergillus subgen. Circumdati</taxon>
    </lineage>
</organism>
<accession>A0A2I1D6M6</accession>
<evidence type="ECO:0000256" key="1">
    <source>
        <dbReference type="ARBA" id="ARBA00008858"/>
    </source>
</evidence>
<dbReference type="CDD" id="cd08577">
    <property type="entry name" value="PI-PLCc_GDPD_SF_unchar3"/>
    <property type="match status" value="1"/>
</dbReference>
<comment type="similarity">
    <text evidence="1">Belongs to the AIM6 family.</text>
</comment>
<sequence length="484" mass="53747">MERRDTMAPHTPQSSPAPIPCALLARDDLHSLLRKSQDKLPSDGCESGLAIDNSIPVGEIAPSRWSSLWRRFGTASRFPSSANTEADDALPLLTSPGQPPISPHKLRKDWANTRLFSRCCLYPLLGFLVMLGVVQFVAIACGIAISFFPDDVDRAADRWRHSYKGSSEDASHWPTDISKDIHPVGCHSHNDYWRPVPLFSALQAGCVGVEADVWLFGDDLYVGHSTSALTPQRTLKSLYLDPLVRILDRQNPITTFHSALDQPSHGVFDTDPSQSLILLVDFKTDGPQTWHQVAAQLSPLRERGYLTHYNGTDLVNRPVTVVGTGNTPFNMVVANTTYRDIFFDAPLEVLTTDSDNEHQEAAITNPPAKNAGQGLSGMSGAAITPNSFNWTNSYYASVSFKKSIGQPWLFRLRERQLVKMRAQIQAAHDRGLKVRYWALASWPRSLRNYLWSVLTREGVDVLNVDDLRSAAGGDWSLKVSGWWG</sequence>
<protein>
    <recommendedName>
        <fullName evidence="2">Altered inheritance of mitochondria protein 6</fullName>
    </recommendedName>
</protein>
<dbReference type="InterPro" id="IPR051236">
    <property type="entry name" value="HAT_RTT109-like"/>
</dbReference>
<keyword evidence="4" id="KW-0472">Membrane</keyword>
<dbReference type="GO" id="GO:0008081">
    <property type="term" value="F:phosphoric diester hydrolase activity"/>
    <property type="evidence" value="ECO:0007669"/>
    <property type="project" value="InterPro"/>
</dbReference>
<dbReference type="GeneID" id="36546858"/>
<dbReference type="AlphaFoldDB" id="A0A2I1D6M6"/>
<gene>
    <name evidence="5" type="ORF">P168DRAFT_309829</name>
</gene>
<dbReference type="InterPro" id="IPR039559">
    <property type="entry name" value="AIM6_PI-PLC-like_dom"/>
</dbReference>
<keyword evidence="6" id="KW-1185">Reference proteome</keyword>
<dbReference type="OrthoDB" id="4153866at2759"/>
<dbReference type="EMBL" id="MSFM01000004">
    <property type="protein sequence ID" value="PKY05518.1"/>
    <property type="molecule type" value="Genomic_DNA"/>
</dbReference>
<keyword evidence="4" id="KW-1133">Transmembrane helix</keyword>
<dbReference type="RefSeq" id="XP_024694112.1">
    <property type="nucleotide sequence ID" value="XM_024839334.1"/>
</dbReference>
<evidence type="ECO:0000256" key="2">
    <source>
        <dbReference type="ARBA" id="ARBA00014286"/>
    </source>
</evidence>
<keyword evidence="4" id="KW-0812">Transmembrane</keyword>
<reference evidence="5" key="1">
    <citation type="submission" date="2016-12" db="EMBL/GenBank/DDBJ databases">
        <title>The genomes of Aspergillus section Nigri reveals drivers in fungal speciation.</title>
        <authorList>
            <consortium name="DOE Joint Genome Institute"/>
            <person name="Vesth T.C."/>
            <person name="Nybo J."/>
            <person name="Theobald S."/>
            <person name="Brandl J."/>
            <person name="Frisvad J.C."/>
            <person name="Nielsen K.F."/>
            <person name="Lyhne E.K."/>
            <person name="Kogle M.E."/>
            <person name="Kuo A."/>
            <person name="Riley R."/>
            <person name="Clum A."/>
            <person name="Nolan M."/>
            <person name="Lipzen A."/>
            <person name="Salamov A."/>
            <person name="Henrissat B."/>
            <person name="Wiebenga A."/>
            <person name="De vries R.P."/>
            <person name="Grigoriev I.V."/>
            <person name="Mortensen U.H."/>
            <person name="Andersen M.R."/>
            <person name="Baker S.E."/>
        </authorList>
    </citation>
    <scope>NUCLEOTIDE SEQUENCE</scope>
    <source>
        <strain evidence="5">IBT 28561</strain>
    </source>
</reference>
<dbReference type="PANTHER" id="PTHR31571:SF1">
    <property type="entry name" value="ALTERED INHERITANCE OF MITOCHONDRIA PROTEIN 6"/>
    <property type="match status" value="1"/>
</dbReference>
<dbReference type="GO" id="GO:0006629">
    <property type="term" value="P:lipid metabolic process"/>
    <property type="evidence" value="ECO:0007669"/>
    <property type="project" value="InterPro"/>
</dbReference>
<dbReference type="PANTHER" id="PTHR31571">
    <property type="entry name" value="ALTERED INHERITANCE OF MITOCHONDRIA PROTEIN 6"/>
    <property type="match status" value="1"/>
</dbReference>
<feature type="transmembrane region" description="Helical" evidence="4">
    <location>
        <begin position="124"/>
        <end position="148"/>
    </location>
</feature>
<dbReference type="VEuPathDB" id="FungiDB:P168DRAFT_309829"/>
<dbReference type="Proteomes" id="UP000234254">
    <property type="component" value="Unassembled WGS sequence"/>
</dbReference>
<evidence type="ECO:0000256" key="3">
    <source>
        <dbReference type="SAM" id="MobiDB-lite"/>
    </source>
</evidence>
<proteinExistence type="inferred from homology"/>
<comment type="caution">
    <text evidence="5">The sequence shown here is derived from an EMBL/GenBank/DDBJ whole genome shotgun (WGS) entry which is preliminary data.</text>
</comment>
<evidence type="ECO:0000313" key="6">
    <source>
        <dbReference type="Proteomes" id="UP000234254"/>
    </source>
</evidence>
<evidence type="ECO:0000256" key="4">
    <source>
        <dbReference type="SAM" id="Phobius"/>
    </source>
</evidence>